<dbReference type="InterPro" id="IPR036271">
    <property type="entry name" value="Tet_transcr_reg_TetR-rel_C_sf"/>
</dbReference>
<dbReference type="PANTHER" id="PTHR30055">
    <property type="entry name" value="HTH-TYPE TRANSCRIPTIONAL REGULATOR RUTR"/>
    <property type="match status" value="1"/>
</dbReference>
<dbReference type="InterPro" id="IPR050109">
    <property type="entry name" value="HTH-type_TetR-like_transc_reg"/>
</dbReference>
<feature type="DNA-binding region" description="H-T-H motif" evidence="4">
    <location>
        <begin position="34"/>
        <end position="53"/>
    </location>
</feature>
<reference evidence="6" key="1">
    <citation type="submission" date="2024-07" db="EMBL/GenBank/DDBJ databases">
        <authorList>
            <person name="Kim Y.J."/>
            <person name="Jeong J.Y."/>
        </authorList>
    </citation>
    <scope>NUCLEOTIDE SEQUENCE</scope>
    <source>
        <strain evidence="6">GIHE-MW2</strain>
    </source>
</reference>
<dbReference type="Gene3D" id="1.10.10.60">
    <property type="entry name" value="Homeodomain-like"/>
    <property type="match status" value="1"/>
</dbReference>
<dbReference type="GO" id="GO:0000976">
    <property type="term" value="F:transcription cis-regulatory region binding"/>
    <property type="evidence" value="ECO:0007669"/>
    <property type="project" value="TreeGrafter"/>
</dbReference>
<dbReference type="SUPFAM" id="SSF48498">
    <property type="entry name" value="Tetracyclin repressor-like, C-terminal domain"/>
    <property type="match status" value="1"/>
</dbReference>
<dbReference type="FunFam" id="1.10.10.60:FF:000141">
    <property type="entry name" value="TetR family transcriptional regulator"/>
    <property type="match status" value="1"/>
</dbReference>
<evidence type="ECO:0000256" key="3">
    <source>
        <dbReference type="ARBA" id="ARBA00023163"/>
    </source>
</evidence>
<dbReference type="InterPro" id="IPR039536">
    <property type="entry name" value="TetR_C_Proteobacteria"/>
</dbReference>
<organism evidence="6">
    <name type="scientific">Planktothricoides raciborskii GIHE-MW2</name>
    <dbReference type="NCBI Taxonomy" id="2792601"/>
    <lineage>
        <taxon>Bacteria</taxon>
        <taxon>Bacillati</taxon>
        <taxon>Cyanobacteriota</taxon>
        <taxon>Cyanophyceae</taxon>
        <taxon>Oscillatoriophycideae</taxon>
        <taxon>Oscillatoriales</taxon>
        <taxon>Oscillatoriaceae</taxon>
        <taxon>Planktothricoides</taxon>
    </lineage>
</organism>
<dbReference type="InterPro" id="IPR001647">
    <property type="entry name" value="HTH_TetR"/>
</dbReference>
<proteinExistence type="predicted"/>
<feature type="domain" description="HTH tetR-type" evidence="5">
    <location>
        <begin position="11"/>
        <end position="71"/>
    </location>
</feature>
<dbReference type="InterPro" id="IPR023772">
    <property type="entry name" value="DNA-bd_HTH_TetR-type_CS"/>
</dbReference>
<keyword evidence="2 4" id="KW-0238">DNA-binding</keyword>
<keyword evidence="3" id="KW-0804">Transcription</keyword>
<dbReference type="SUPFAM" id="SSF46689">
    <property type="entry name" value="Homeodomain-like"/>
    <property type="match status" value="1"/>
</dbReference>
<evidence type="ECO:0000256" key="4">
    <source>
        <dbReference type="PROSITE-ProRule" id="PRU00335"/>
    </source>
</evidence>
<evidence type="ECO:0000313" key="6">
    <source>
        <dbReference type="EMBL" id="XCM35544.1"/>
    </source>
</evidence>
<evidence type="ECO:0000256" key="2">
    <source>
        <dbReference type="ARBA" id="ARBA00023125"/>
    </source>
</evidence>
<dbReference type="Pfam" id="PF00440">
    <property type="entry name" value="TetR_N"/>
    <property type="match status" value="1"/>
</dbReference>
<dbReference type="InterPro" id="IPR009057">
    <property type="entry name" value="Homeodomain-like_sf"/>
</dbReference>
<dbReference type="AlphaFoldDB" id="A0AAU8J9X0"/>
<evidence type="ECO:0000256" key="1">
    <source>
        <dbReference type="ARBA" id="ARBA00023015"/>
    </source>
</evidence>
<evidence type="ECO:0000259" key="5">
    <source>
        <dbReference type="PROSITE" id="PS50977"/>
    </source>
</evidence>
<sequence length="205" mass="22802">MESLQSLDLTSPKACQILEGARSAFLELGYEGTSVEEIARRAQVSKGTIYNYFPDKQTLFIAVVHGECQKQTQRIFKVDQDTEDIETLLRDIALHFVELLLSPFAQNIFRIAIAETPRFPELGRAFYNSGSEVGRKRLMDVMAGAMAKGELAIADLELAADQFIELCKADLFYKQLLGIKTNPTTAEIQRVADGAVTTFLKAFGK</sequence>
<keyword evidence="1" id="KW-0805">Transcription regulation</keyword>
<dbReference type="EMBL" id="CP159837">
    <property type="protein sequence ID" value="XCM35544.1"/>
    <property type="molecule type" value="Genomic_DNA"/>
</dbReference>
<dbReference type="GO" id="GO:0003700">
    <property type="term" value="F:DNA-binding transcription factor activity"/>
    <property type="evidence" value="ECO:0007669"/>
    <property type="project" value="TreeGrafter"/>
</dbReference>
<dbReference type="PROSITE" id="PS50977">
    <property type="entry name" value="HTH_TETR_2"/>
    <property type="match status" value="1"/>
</dbReference>
<protein>
    <submittedName>
        <fullName evidence="6">TetR/AcrR family transcriptional regulator</fullName>
    </submittedName>
</protein>
<name>A0AAU8J9X0_9CYAN</name>
<dbReference type="Pfam" id="PF14246">
    <property type="entry name" value="TetR_C_7"/>
    <property type="match status" value="1"/>
</dbReference>
<dbReference type="PANTHER" id="PTHR30055:SF146">
    <property type="entry name" value="HTH-TYPE TRANSCRIPTIONAL DUAL REGULATOR CECR"/>
    <property type="match status" value="1"/>
</dbReference>
<dbReference type="PRINTS" id="PR00455">
    <property type="entry name" value="HTHTETR"/>
</dbReference>
<dbReference type="PROSITE" id="PS01081">
    <property type="entry name" value="HTH_TETR_1"/>
    <property type="match status" value="1"/>
</dbReference>
<dbReference type="RefSeq" id="WP_054466803.1">
    <property type="nucleotide sequence ID" value="NZ_CP159837.1"/>
</dbReference>
<gene>
    <name evidence="6" type="ORF">ABWT76_004233</name>
</gene>
<dbReference type="Gene3D" id="1.10.357.10">
    <property type="entry name" value="Tetracycline Repressor, domain 2"/>
    <property type="match status" value="1"/>
</dbReference>
<dbReference type="GO" id="GO:0045892">
    <property type="term" value="P:negative regulation of DNA-templated transcription"/>
    <property type="evidence" value="ECO:0007669"/>
    <property type="project" value="UniProtKB-ARBA"/>
</dbReference>
<accession>A0AAU8J9X0</accession>